<dbReference type="NCBIfam" id="NF033739">
    <property type="entry name" value="intramemb_PrsW"/>
    <property type="match status" value="1"/>
</dbReference>
<dbReference type="GO" id="GO:0006508">
    <property type="term" value="P:proteolysis"/>
    <property type="evidence" value="ECO:0007669"/>
    <property type="project" value="UniProtKB-KW"/>
</dbReference>
<feature type="transmembrane region" description="Helical" evidence="12">
    <location>
        <begin position="67"/>
        <end position="88"/>
    </location>
</feature>
<accession>A0A8J8GH83</accession>
<feature type="transmembrane region" description="Helical" evidence="12">
    <location>
        <begin position="33"/>
        <end position="55"/>
    </location>
</feature>
<name>A0A8J8GH83_9BACI</name>
<reference evidence="13" key="1">
    <citation type="submission" date="2020-06" db="EMBL/GenBank/DDBJ databases">
        <title>A novel thermopfilic bacterium from Erzurum, Turkey.</title>
        <authorList>
            <person name="Adiguzel A."/>
            <person name="Ay H."/>
            <person name="Baltaci M.O."/>
        </authorList>
    </citation>
    <scope>NUCLEOTIDE SEQUENCE</scope>
    <source>
        <strain evidence="13">P2</strain>
    </source>
</reference>
<dbReference type="EMBL" id="JABTTE010000043">
    <property type="protein sequence ID" value="NSL53339.1"/>
    <property type="molecule type" value="Genomic_DNA"/>
</dbReference>
<keyword evidence="4 11" id="KW-1003">Cell membrane</keyword>
<evidence type="ECO:0000256" key="11">
    <source>
        <dbReference type="PIRNR" id="PIRNR016933"/>
    </source>
</evidence>
<feature type="transmembrane region" description="Helical" evidence="12">
    <location>
        <begin position="162"/>
        <end position="182"/>
    </location>
</feature>
<dbReference type="AlphaFoldDB" id="A0A8J8GH83"/>
<evidence type="ECO:0000256" key="3">
    <source>
        <dbReference type="ARBA" id="ARBA00018997"/>
    </source>
</evidence>
<dbReference type="RefSeq" id="WP_173732574.1">
    <property type="nucleotide sequence ID" value="NZ_JABTTE010000043.1"/>
</dbReference>
<dbReference type="GO" id="GO:0005886">
    <property type="term" value="C:plasma membrane"/>
    <property type="evidence" value="ECO:0007669"/>
    <property type="project" value="UniProtKB-SubCell"/>
</dbReference>
<evidence type="ECO:0000256" key="1">
    <source>
        <dbReference type="ARBA" id="ARBA00004651"/>
    </source>
</evidence>
<keyword evidence="13" id="KW-0482">Metalloprotease</keyword>
<sequence>MLAIITSGIAPGLALLCYFYLRDKFEVEPIGIVLRTFIIGALLVFPIMFIQYAFMKEGVLQSNWSQAYLLSGFLEEFFKWFILYFTVFQHEEFNERYDGIVYGVSVSLGFATIENILYLFANGIEFAFLRALLPVSSHALFGVVMGFYLGKGKFATCKNRRVWLSLSCLLPVVLHGTYDYILLTIKEHWLYIIIPFMIVLWMIALKKVKEANKLDEPNDMGFITKSENISN</sequence>
<dbReference type="InterPro" id="IPR023596">
    <property type="entry name" value="Peptidase_PrsW_arch/bac"/>
</dbReference>
<feature type="transmembrane region" description="Helical" evidence="12">
    <location>
        <begin position="127"/>
        <end position="150"/>
    </location>
</feature>
<evidence type="ECO:0000256" key="5">
    <source>
        <dbReference type="ARBA" id="ARBA00022670"/>
    </source>
</evidence>
<feature type="transmembrane region" description="Helical" evidence="12">
    <location>
        <begin position="100"/>
        <end position="121"/>
    </location>
</feature>
<comment type="function">
    <text evidence="11">Involved in the degradation of specific anti-sigma factors.</text>
</comment>
<keyword evidence="7 11" id="KW-0378">Hydrolase</keyword>
<feature type="transmembrane region" description="Helical" evidence="12">
    <location>
        <begin position="188"/>
        <end position="205"/>
    </location>
</feature>
<feature type="transmembrane region" description="Helical" evidence="12">
    <location>
        <begin position="6"/>
        <end position="21"/>
    </location>
</feature>
<dbReference type="PIRSF" id="PIRSF016933">
    <property type="entry name" value="PrsW"/>
    <property type="match status" value="1"/>
</dbReference>
<dbReference type="PANTHER" id="PTHR36844:SF1">
    <property type="entry name" value="PROTEASE PRSW"/>
    <property type="match status" value="1"/>
</dbReference>
<evidence type="ECO:0000256" key="2">
    <source>
        <dbReference type="ARBA" id="ARBA00009165"/>
    </source>
</evidence>
<evidence type="ECO:0000313" key="13">
    <source>
        <dbReference type="EMBL" id="NSL53339.1"/>
    </source>
</evidence>
<organism evidence="13 14">
    <name type="scientific">Calidifontibacillus erzurumensis</name>
    <dbReference type="NCBI Taxonomy" id="2741433"/>
    <lineage>
        <taxon>Bacteria</taxon>
        <taxon>Bacillati</taxon>
        <taxon>Bacillota</taxon>
        <taxon>Bacilli</taxon>
        <taxon>Bacillales</taxon>
        <taxon>Bacillaceae</taxon>
        <taxon>Calidifontibacillus/Schinkia group</taxon>
        <taxon>Calidifontibacillus</taxon>
    </lineage>
</organism>
<dbReference type="GO" id="GO:0008237">
    <property type="term" value="F:metallopeptidase activity"/>
    <property type="evidence" value="ECO:0007669"/>
    <property type="project" value="UniProtKB-KW"/>
</dbReference>
<proteinExistence type="inferred from homology"/>
<protein>
    <recommendedName>
        <fullName evidence="3 11">Protease PrsW</fullName>
        <ecNumber evidence="11">3.4.-.-</ecNumber>
    </recommendedName>
    <alternativeName>
        <fullName evidence="10 11">Protease responsible for activating sigma-W</fullName>
    </alternativeName>
</protein>
<evidence type="ECO:0000256" key="10">
    <source>
        <dbReference type="ARBA" id="ARBA00030345"/>
    </source>
</evidence>
<evidence type="ECO:0000313" key="14">
    <source>
        <dbReference type="Proteomes" id="UP000625804"/>
    </source>
</evidence>
<evidence type="ECO:0000256" key="9">
    <source>
        <dbReference type="ARBA" id="ARBA00023136"/>
    </source>
</evidence>
<keyword evidence="14" id="KW-1185">Reference proteome</keyword>
<gene>
    <name evidence="13" type="primary">prsW</name>
    <name evidence="13" type="ORF">HR057_16525</name>
</gene>
<evidence type="ECO:0000256" key="8">
    <source>
        <dbReference type="ARBA" id="ARBA00022989"/>
    </source>
</evidence>
<comment type="similarity">
    <text evidence="2 11">Belongs to the protease PrsW family.</text>
</comment>
<evidence type="ECO:0000256" key="6">
    <source>
        <dbReference type="ARBA" id="ARBA00022692"/>
    </source>
</evidence>
<evidence type="ECO:0000256" key="7">
    <source>
        <dbReference type="ARBA" id="ARBA00022801"/>
    </source>
</evidence>
<keyword evidence="9 11" id="KW-0472">Membrane</keyword>
<keyword evidence="6 12" id="KW-0812">Transmembrane</keyword>
<dbReference type="Proteomes" id="UP000625804">
    <property type="component" value="Unassembled WGS sequence"/>
</dbReference>
<dbReference type="Pfam" id="PF13367">
    <property type="entry name" value="PrsW-protease"/>
    <property type="match status" value="1"/>
</dbReference>
<comment type="caution">
    <text evidence="13">The sequence shown here is derived from an EMBL/GenBank/DDBJ whole genome shotgun (WGS) entry which is preliminary data.</text>
</comment>
<dbReference type="EC" id="3.4.-.-" evidence="11"/>
<dbReference type="PANTHER" id="PTHR36844">
    <property type="entry name" value="PROTEASE PRSW"/>
    <property type="match status" value="1"/>
</dbReference>
<keyword evidence="8 12" id="KW-1133">Transmembrane helix</keyword>
<dbReference type="InterPro" id="IPR026898">
    <property type="entry name" value="PrsW"/>
</dbReference>
<evidence type="ECO:0000256" key="12">
    <source>
        <dbReference type="SAM" id="Phobius"/>
    </source>
</evidence>
<comment type="subcellular location">
    <subcellularLocation>
        <location evidence="1">Cell membrane</location>
        <topology evidence="1">Multi-pass membrane protein</topology>
    </subcellularLocation>
</comment>
<keyword evidence="5 11" id="KW-0645">Protease</keyword>
<evidence type="ECO:0000256" key="4">
    <source>
        <dbReference type="ARBA" id="ARBA00022475"/>
    </source>
</evidence>